<dbReference type="Pfam" id="PF24124">
    <property type="entry name" value="YphA"/>
    <property type="match status" value="1"/>
</dbReference>
<keyword evidence="1" id="KW-0472">Membrane</keyword>
<reference evidence="3" key="1">
    <citation type="journal article" date="2019" name="Int. J. Syst. Evol. Microbiol.">
        <title>The Global Catalogue of Microorganisms (GCM) 10K type strain sequencing project: providing services to taxonomists for standard genome sequencing and annotation.</title>
        <authorList>
            <consortium name="The Broad Institute Genomics Platform"/>
            <consortium name="The Broad Institute Genome Sequencing Center for Infectious Disease"/>
            <person name="Wu L."/>
            <person name="Ma J."/>
        </authorList>
    </citation>
    <scope>NUCLEOTIDE SEQUENCE [LARGE SCALE GENOMIC DNA]</scope>
    <source>
        <strain evidence="3">NBRC 106396</strain>
    </source>
</reference>
<evidence type="ECO:0008006" key="4">
    <source>
        <dbReference type="Google" id="ProtNLM"/>
    </source>
</evidence>
<feature type="transmembrane region" description="Helical" evidence="1">
    <location>
        <begin position="48"/>
        <end position="65"/>
    </location>
</feature>
<dbReference type="Proteomes" id="UP001596549">
    <property type="component" value="Unassembled WGS sequence"/>
</dbReference>
<gene>
    <name evidence="2" type="ORF">ACFQPF_02280</name>
</gene>
<evidence type="ECO:0000256" key="1">
    <source>
        <dbReference type="SAM" id="Phobius"/>
    </source>
</evidence>
<feature type="transmembrane region" description="Helical" evidence="1">
    <location>
        <begin position="96"/>
        <end position="112"/>
    </location>
</feature>
<dbReference type="InterPro" id="IPR014617">
    <property type="entry name" value="YphA_Bacsu"/>
</dbReference>
<comment type="caution">
    <text evidence="2">The sequence shown here is derived from an EMBL/GenBank/DDBJ whole genome shotgun (WGS) entry which is preliminary data.</text>
</comment>
<evidence type="ECO:0000313" key="3">
    <source>
        <dbReference type="Proteomes" id="UP001596549"/>
    </source>
</evidence>
<feature type="transmembrane region" description="Helical" evidence="1">
    <location>
        <begin position="148"/>
        <end position="166"/>
    </location>
</feature>
<organism evidence="2 3">
    <name type="scientific">Fictibacillus iocasae</name>
    <dbReference type="NCBI Taxonomy" id="2715437"/>
    <lineage>
        <taxon>Bacteria</taxon>
        <taxon>Bacillati</taxon>
        <taxon>Bacillota</taxon>
        <taxon>Bacilli</taxon>
        <taxon>Bacillales</taxon>
        <taxon>Fictibacillaceae</taxon>
        <taxon>Fictibacillus</taxon>
    </lineage>
</organism>
<name>A0ABW2NMR3_9BACL</name>
<proteinExistence type="predicted"/>
<protein>
    <recommendedName>
        <fullName evidence="4">YhhN-like protein</fullName>
    </recommendedName>
</protein>
<dbReference type="RefSeq" id="WP_379745915.1">
    <property type="nucleotide sequence ID" value="NZ_JBHTCP010000004.1"/>
</dbReference>
<evidence type="ECO:0000313" key="2">
    <source>
        <dbReference type="EMBL" id="MFC7370498.1"/>
    </source>
</evidence>
<sequence>MGSPVSFKTKADGNVKYEEKNGLKEERIIFMLSLSIMDRGDEIMNDGIIFYMAAWCAFIYFTFIHKKNDARLKWAISILAAILLSGHEIVLGDVTIGLTLVGLFICSLFSLHKHAFFQMLRVVMVSFMIMMLYVLLHVYFLYDPAMLIAPSVLLIGMIAAAASVGLGRTESEALHVCVTGLILGDMLLQVAVLPLKGYIEAGGKEFLDVASISFCSLYVFFRTSLFIKSVNRMKTGRKITLKR</sequence>
<feature type="transmembrane region" description="Helical" evidence="1">
    <location>
        <begin position="206"/>
        <end position="227"/>
    </location>
</feature>
<keyword evidence="3" id="KW-1185">Reference proteome</keyword>
<feature type="transmembrane region" description="Helical" evidence="1">
    <location>
        <begin position="173"/>
        <end position="194"/>
    </location>
</feature>
<dbReference type="EMBL" id="JBHTCP010000004">
    <property type="protein sequence ID" value="MFC7370498.1"/>
    <property type="molecule type" value="Genomic_DNA"/>
</dbReference>
<accession>A0ABW2NMR3</accession>
<feature type="transmembrane region" description="Helical" evidence="1">
    <location>
        <begin position="119"/>
        <end position="142"/>
    </location>
</feature>
<keyword evidence="1" id="KW-1133">Transmembrane helix</keyword>
<keyword evidence="1" id="KW-0812">Transmembrane</keyword>